<dbReference type="InterPro" id="IPR014967">
    <property type="entry name" value="Uncharacterised_YugN-like"/>
</dbReference>
<evidence type="ECO:0000313" key="1">
    <source>
        <dbReference type="EMBL" id="RJG26013.1"/>
    </source>
</evidence>
<dbReference type="OrthoDB" id="2679642at2"/>
<dbReference type="InterPro" id="IPR036491">
    <property type="entry name" value="YugN-like_sf"/>
</dbReference>
<accession>A0A3A3GLP5</accession>
<gene>
    <name evidence="1" type="ORF">DQX05_03705</name>
</gene>
<dbReference type="EMBL" id="QYZD01000002">
    <property type="protein sequence ID" value="RJG26013.1"/>
    <property type="molecule type" value="Genomic_DNA"/>
</dbReference>
<name>A0A3A3GLP5_PANTH</name>
<evidence type="ECO:0000313" key="2">
    <source>
        <dbReference type="Proteomes" id="UP000266177"/>
    </source>
</evidence>
<reference evidence="1 2" key="1">
    <citation type="submission" date="2018-09" db="EMBL/GenBank/DDBJ databases">
        <title>Paenibacillus SK2017-BO5.</title>
        <authorList>
            <person name="Piskunova J.V."/>
            <person name="Dubiley S.A."/>
            <person name="Severinov K.V."/>
        </authorList>
    </citation>
    <scope>NUCLEOTIDE SEQUENCE [LARGE SCALE GENOMIC DNA]</scope>
    <source>
        <strain evidence="1 2">BO5</strain>
    </source>
</reference>
<protein>
    <recommendedName>
        <fullName evidence="3">YugN-like family</fullName>
    </recommendedName>
</protein>
<dbReference type="AlphaFoldDB" id="A0A3A3GLP5"/>
<dbReference type="Proteomes" id="UP000266177">
    <property type="component" value="Unassembled WGS sequence"/>
</dbReference>
<dbReference type="SUPFAM" id="SSF160755">
    <property type="entry name" value="YugN-like"/>
    <property type="match status" value="1"/>
</dbReference>
<dbReference type="Pfam" id="PF08868">
    <property type="entry name" value="YugN"/>
    <property type="match status" value="1"/>
</dbReference>
<proteinExistence type="predicted"/>
<evidence type="ECO:0008006" key="3">
    <source>
        <dbReference type="Google" id="ProtNLM"/>
    </source>
</evidence>
<dbReference type="Gene3D" id="3.30.310.100">
    <property type="entry name" value="YugN-like"/>
    <property type="match status" value="1"/>
</dbReference>
<organism evidence="1 2">
    <name type="scientific">Paenibacillus thiaminolyticus</name>
    <name type="common">Bacillus thiaminolyticus</name>
    <dbReference type="NCBI Taxonomy" id="49283"/>
    <lineage>
        <taxon>Bacteria</taxon>
        <taxon>Bacillati</taxon>
        <taxon>Bacillota</taxon>
        <taxon>Bacilli</taxon>
        <taxon>Bacillales</taxon>
        <taxon>Paenibacillaceae</taxon>
        <taxon>Paenibacillus</taxon>
    </lineage>
</organism>
<dbReference type="RefSeq" id="WP_119790985.1">
    <property type="nucleotide sequence ID" value="NZ_QYZD01000002.1"/>
</dbReference>
<sequence length="116" mass="13374">MIIDNTGLIGLESDLAYLDEVTENLGFTRWQWEYYRATYDLKIEDKKNREAYFVRVNTRVKEGKLEKPDTILAIEAVYMGRASFPHGLDYESAIPQPIMNNATQKLNELKQALLSA</sequence>
<comment type="caution">
    <text evidence="1">The sequence shown here is derived from an EMBL/GenBank/DDBJ whole genome shotgun (WGS) entry which is preliminary data.</text>
</comment>